<dbReference type="EMBL" id="JAVRJZ010000015">
    <property type="protein sequence ID" value="KAK2713216.1"/>
    <property type="molecule type" value="Genomic_DNA"/>
</dbReference>
<reference evidence="3" key="1">
    <citation type="submission" date="2023-07" db="EMBL/GenBank/DDBJ databases">
        <title>Chromosome-level genome assembly of Artemia franciscana.</title>
        <authorList>
            <person name="Jo E."/>
        </authorList>
    </citation>
    <scope>NUCLEOTIDE SEQUENCE</scope>
    <source>
        <tissue evidence="3">Whole body</tissue>
    </source>
</reference>
<feature type="non-terminal residue" evidence="3">
    <location>
        <position position="165"/>
    </location>
</feature>
<dbReference type="GO" id="GO:0005254">
    <property type="term" value="F:chloride channel activity"/>
    <property type="evidence" value="ECO:0007669"/>
    <property type="project" value="TreeGrafter"/>
</dbReference>
<organism evidence="3 4">
    <name type="scientific">Artemia franciscana</name>
    <name type="common">Brine shrimp</name>
    <name type="synonym">Artemia sanfranciscana</name>
    <dbReference type="NCBI Taxonomy" id="6661"/>
    <lineage>
        <taxon>Eukaryota</taxon>
        <taxon>Metazoa</taxon>
        <taxon>Ecdysozoa</taxon>
        <taxon>Arthropoda</taxon>
        <taxon>Crustacea</taxon>
        <taxon>Branchiopoda</taxon>
        <taxon>Anostraca</taxon>
        <taxon>Artemiidae</taxon>
        <taxon>Artemia</taxon>
    </lineage>
</organism>
<accession>A0AA88L572</accession>
<dbReference type="PANTHER" id="PTHR12308:SF84">
    <property type="entry name" value="ANOCTAMIN"/>
    <property type="match status" value="1"/>
</dbReference>
<sequence length="165" mass="18822">MLEDSDSIPGIIVDKGVFNTLEDVMTRSSRNSSINQCHIDGCCFRDGKRRIDMVLAYTDKSVTDEMHLQRRSVFESELQKQGLELELEDCVDSFDGKTYYLKIHAPWNFLLTQAEAVELKMPLKQKEDRPKTAGKSKTTSTNILKNKAPQKKNPYTAIFSLSKLE</sequence>
<evidence type="ECO:0000256" key="1">
    <source>
        <dbReference type="SAM" id="MobiDB-lite"/>
    </source>
</evidence>
<feature type="compositionally biased region" description="Polar residues" evidence="1">
    <location>
        <begin position="135"/>
        <end position="144"/>
    </location>
</feature>
<dbReference type="InterPro" id="IPR032394">
    <property type="entry name" value="Anoct_dimer"/>
</dbReference>
<keyword evidence="4" id="KW-1185">Reference proteome</keyword>
<dbReference type="AlphaFoldDB" id="A0AA88L572"/>
<dbReference type="GO" id="GO:0005886">
    <property type="term" value="C:plasma membrane"/>
    <property type="evidence" value="ECO:0007669"/>
    <property type="project" value="TreeGrafter"/>
</dbReference>
<evidence type="ECO:0000313" key="4">
    <source>
        <dbReference type="Proteomes" id="UP001187531"/>
    </source>
</evidence>
<comment type="caution">
    <text evidence="3">The sequence shown here is derived from an EMBL/GenBank/DDBJ whole genome shotgun (WGS) entry which is preliminary data.</text>
</comment>
<evidence type="ECO:0000259" key="2">
    <source>
        <dbReference type="Pfam" id="PF16178"/>
    </source>
</evidence>
<dbReference type="InterPro" id="IPR007632">
    <property type="entry name" value="Anoctamin"/>
</dbReference>
<feature type="domain" description="Anoctamin dimerisation" evidence="2">
    <location>
        <begin position="43"/>
        <end position="163"/>
    </location>
</feature>
<proteinExistence type="predicted"/>
<dbReference type="Pfam" id="PF16178">
    <property type="entry name" value="Anoct_dimer"/>
    <property type="match status" value="1"/>
</dbReference>
<dbReference type="GO" id="GO:0046983">
    <property type="term" value="F:protein dimerization activity"/>
    <property type="evidence" value="ECO:0007669"/>
    <property type="project" value="InterPro"/>
</dbReference>
<gene>
    <name evidence="3" type="ORF">QYM36_011793</name>
</gene>
<name>A0AA88L572_ARTSF</name>
<dbReference type="PANTHER" id="PTHR12308">
    <property type="entry name" value="ANOCTAMIN"/>
    <property type="match status" value="1"/>
</dbReference>
<dbReference type="Proteomes" id="UP001187531">
    <property type="component" value="Unassembled WGS sequence"/>
</dbReference>
<feature type="region of interest" description="Disordered" evidence="1">
    <location>
        <begin position="122"/>
        <end position="149"/>
    </location>
</feature>
<evidence type="ECO:0000313" key="3">
    <source>
        <dbReference type="EMBL" id="KAK2713216.1"/>
    </source>
</evidence>
<protein>
    <recommendedName>
        <fullName evidence="2">Anoctamin dimerisation domain-containing protein</fullName>
    </recommendedName>
</protein>